<feature type="compositionally biased region" description="Basic and acidic residues" evidence="2">
    <location>
        <begin position="201"/>
        <end position="213"/>
    </location>
</feature>
<accession>A0A8H7RYC9</accession>
<feature type="compositionally biased region" description="Basic and acidic residues" evidence="2">
    <location>
        <begin position="35"/>
        <end position="50"/>
    </location>
</feature>
<sequence>MSTNPFDTDFTSPESSRRTTRTENNNPFDNDFVEPDDHKHIIRNNRKEKFTSPPNQPEWNTNRYNNQHEDLYDKRSEHNQSPLFKRQQEDYPPKYTVNQPQQKQWENNHRDDISISTSGSRPPTYREKDVQSINSERRATYDTMNKRYDVDDDNNEGDEYIPSSSKSNGGWRTRYGANGRNDDSDHGGNTFTSQRKQHSRYRSEYDNDNDTREDLYASTRFADEEGERQVDDLKQNIRNIKQDTLDSTRNALQTIYATQETGGQTLATLNEQAGQIANVDRDLGTVKEEAIDAAQKTKYLKRLNRSIFIPAWKNPFNKKARERQKMELEQQTHMDALKDRDDARQFEYQSQARMDRAQQRMNNNNASSSTANTRSQTDRNRYQFEADAEDNAMEDEIDNNLGLLSTATTNLKQMANTMGEEIDSQNKHLEKVVDKVNPVNQRIFSTTQQLNKIK</sequence>
<proteinExistence type="inferred from homology"/>
<evidence type="ECO:0000259" key="3">
    <source>
        <dbReference type="PROSITE" id="PS50192"/>
    </source>
</evidence>
<protein>
    <recommendedName>
        <fullName evidence="3">t-SNARE coiled-coil homology domain-containing protein</fullName>
    </recommendedName>
</protein>
<dbReference type="GO" id="GO:0006906">
    <property type="term" value="P:vesicle fusion"/>
    <property type="evidence" value="ECO:0007669"/>
    <property type="project" value="TreeGrafter"/>
</dbReference>
<dbReference type="InterPro" id="IPR000727">
    <property type="entry name" value="T_SNARE_dom"/>
</dbReference>
<keyword evidence="5" id="KW-1185">Reference proteome</keyword>
<dbReference type="GO" id="GO:0005886">
    <property type="term" value="C:plasma membrane"/>
    <property type="evidence" value="ECO:0007669"/>
    <property type="project" value="TreeGrafter"/>
</dbReference>
<dbReference type="GO" id="GO:0031201">
    <property type="term" value="C:SNARE complex"/>
    <property type="evidence" value="ECO:0007669"/>
    <property type="project" value="TreeGrafter"/>
</dbReference>
<feature type="compositionally biased region" description="Polar residues" evidence="2">
    <location>
        <begin position="1"/>
        <end position="10"/>
    </location>
</feature>
<dbReference type="EMBL" id="JAEPRB010000229">
    <property type="protein sequence ID" value="KAG2218442.1"/>
    <property type="molecule type" value="Genomic_DNA"/>
</dbReference>
<dbReference type="GO" id="GO:0005484">
    <property type="term" value="F:SNAP receptor activity"/>
    <property type="evidence" value="ECO:0007669"/>
    <property type="project" value="TreeGrafter"/>
</dbReference>
<dbReference type="GO" id="GO:0006887">
    <property type="term" value="P:exocytosis"/>
    <property type="evidence" value="ECO:0007669"/>
    <property type="project" value="TreeGrafter"/>
</dbReference>
<dbReference type="PROSITE" id="PS50192">
    <property type="entry name" value="T_SNARE"/>
    <property type="match status" value="1"/>
</dbReference>
<dbReference type="GO" id="GO:0019905">
    <property type="term" value="F:syntaxin binding"/>
    <property type="evidence" value="ECO:0007669"/>
    <property type="project" value="TreeGrafter"/>
</dbReference>
<feature type="compositionally biased region" description="Basic and acidic residues" evidence="2">
    <location>
        <begin position="66"/>
        <end position="78"/>
    </location>
</feature>
<evidence type="ECO:0000256" key="2">
    <source>
        <dbReference type="SAM" id="MobiDB-lite"/>
    </source>
</evidence>
<comment type="caution">
    <text evidence="4">The sequence shown here is derived from an EMBL/GenBank/DDBJ whole genome shotgun (WGS) entry which is preliminary data.</text>
</comment>
<dbReference type="Gene3D" id="1.20.5.110">
    <property type="match status" value="2"/>
</dbReference>
<feature type="region of interest" description="Disordered" evidence="2">
    <location>
        <begin position="1"/>
        <end position="213"/>
    </location>
</feature>
<dbReference type="Proteomes" id="UP000646827">
    <property type="component" value="Unassembled WGS sequence"/>
</dbReference>
<dbReference type="PANTHER" id="PTHR19305">
    <property type="entry name" value="SYNAPTOSOMAL ASSOCIATED PROTEIN"/>
    <property type="match status" value="1"/>
</dbReference>
<feature type="compositionally biased region" description="Basic and acidic residues" evidence="2">
    <location>
        <begin position="124"/>
        <end position="149"/>
    </location>
</feature>
<gene>
    <name evidence="4" type="ORF">INT45_003629</name>
</gene>
<organism evidence="4 5">
    <name type="scientific">Circinella minor</name>
    <dbReference type="NCBI Taxonomy" id="1195481"/>
    <lineage>
        <taxon>Eukaryota</taxon>
        <taxon>Fungi</taxon>
        <taxon>Fungi incertae sedis</taxon>
        <taxon>Mucoromycota</taxon>
        <taxon>Mucoromycotina</taxon>
        <taxon>Mucoromycetes</taxon>
        <taxon>Mucorales</taxon>
        <taxon>Lichtheimiaceae</taxon>
        <taxon>Circinella</taxon>
    </lineage>
</organism>
<feature type="region of interest" description="Disordered" evidence="2">
    <location>
        <begin position="353"/>
        <end position="379"/>
    </location>
</feature>
<dbReference type="SMART" id="SM00397">
    <property type="entry name" value="t_SNARE"/>
    <property type="match status" value="2"/>
</dbReference>
<reference evidence="4 5" key="1">
    <citation type="submission" date="2020-12" db="EMBL/GenBank/DDBJ databases">
        <title>Metabolic potential, ecology and presence of endohyphal bacteria is reflected in genomic diversity of Mucoromycotina.</title>
        <authorList>
            <person name="Muszewska A."/>
            <person name="Okrasinska A."/>
            <person name="Steczkiewicz K."/>
            <person name="Drgas O."/>
            <person name="Orlowska M."/>
            <person name="Perlinska-Lenart U."/>
            <person name="Aleksandrzak-Piekarczyk T."/>
            <person name="Szatraj K."/>
            <person name="Zielenkiewicz U."/>
            <person name="Pilsyk S."/>
            <person name="Malc E."/>
            <person name="Mieczkowski P."/>
            <person name="Kruszewska J.S."/>
            <person name="Biernat P."/>
            <person name="Pawlowska J."/>
        </authorList>
    </citation>
    <scope>NUCLEOTIDE SEQUENCE [LARGE SCALE GENOMIC DNA]</scope>
    <source>
        <strain evidence="4 5">CBS 142.35</strain>
    </source>
</reference>
<feature type="compositionally biased region" description="Polar residues" evidence="2">
    <location>
        <begin position="96"/>
        <end position="105"/>
    </location>
</feature>
<evidence type="ECO:0000256" key="1">
    <source>
        <dbReference type="ARBA" id="ARBA00009480"/>
    </source>
</evidence>
<feature type="compositionally biased region" description="Acidic residues" evidence="2">
    <location>
        <begin position="150"/>
        <end position="159"/>
    </location>
</feature>
<feature type="compositionally biased region" description="Low complexity" evidence="2">
    <location>
        <begin position="362"/>
        <end position="373"/>
    </location>
</feature>
<name>A0A8H7RYC9_9FUNG</name>
<dbReference type="OrthoDB" id="18679at2759"/>
<dbReference type="PANTHER" id="PTHR19305:SF9">
    <property type="entry name" value="SYNAPTOSOMAL-ASSOCIATED PROTEIN 29"/>
    <property type="match status" value="1"/>
</dbReference>
<evidence type="ECO:0000313" key="5">
    <source>
        <dbReference type="Proteomes" id="UP000646827"/>
    </source>
</evidence>
<dbReference type="SUPFAM" id="SSF58038">
    <property type="entry name" value="SNARE fusion complex"/>
    <property type="match status" value="2"/>
</dbReference>
<evidence type="ECO:0000313" key="4">
    <source>
        <dbReference type="EMBL" id="KAG2218442.1"/>
    </source>
</evidence>
<comment type="similarity">
    <text evidence="1">Belongs to the SNAP-25 family.</text>
</comment>
<dbReference type="AlphaFoldDB" id="A0A8H7RYC9"/>
<feature type="domain" description="T-SNARE coiled-coil homology" evidence="3">
    <location>
        <begin position="391"/>
        <end position="453"/>
    </location>
</feature>